<keyword evidence="3" id="KW-1185">Reference proteome</keyword>
<feature type="compositionally biased region" description="Basic and acidic residues" evidence="1">
    <location>
        <begin position="54"/>
        <end position="63"/>
    </location>
</feature>
<dbReference type="AlphaFoldDB" id="A0A3L8Q628"/>
<evidence type="ECO:0000313" key="3">
    <source>
        <dbReference type="Proteomes" id="UP000276834"/>
    </source>
</evidence>
<dbReference type="EMBL" id="QUSF01005806">
    <property type="protein sequence ID" value="RLV62678.1"/>
    <property type="molecule type" value="Genomic_DNA"/>
</dbReference>
<feature type="region of interest" description="Disordered" evidence="1">
    <location>
        <begin position="43"/>
        <end position="63"/>
    </location>
</feature>
<reference evidence="2 3" key="1">
    <citation type="journal article" date="2018" name="Proc. R. Soc. B">
        <title>A non-coding region near Follistatin controls head colour polymorphism in the Gouldian finch.</title>
        <authorList>
            <person name="Toomey M.B."/>
            <person name="Marques C.I."/>
            <person name="Andrade P."/>
            <person name="Araujo P.M."/>
            <person name="Sabatino S."/>
            <person name="Gazda M.A."/>
            <person name="Afonso S."/>
            <person name="Lopes R.J."/>
            <person name="Corbo J.C."/>
            <person name="Carneiro M."/>
        </authorList>
    </citation>
    <scope>NUCLEOTIDE SEQUENCE [LARGE SCALE GENOMIC DNA]</scope>
    <source>
        <strain evidence="2">Red01</strain>
        <tissue evidence="2">Muscle</tissue>
    </source>
</reference>
<sequence>MWGKNLGKGWKWGGFMGKFGFGDVPGQQNDPIPKDLQAKIPNSAAAGELGIPQDLRRDGELGV</sequence>
<evidence type="ECO:0000313" key="2">
    <source>
        <dbReference type="EMBL" id="RLV62678.1"/>
    </source>
</evidence>
<evidence type="ECO:0000256" key="1">
    <source>
        <dbReference type="SAM" id="MobiDB-lite"/>
    </source>
</evidence>
<protein>
    <submittedName>
        <fullName evidence="2">Uncharacterized protein</fullName>
    </submittedName>
</protein>
<organism evidence="2 3">
    <name type="scientific">Chloebia gouldiae</name>
    <name type="common">Gouldian finch</name>
    <name type="synonym">Erythrura gouldiae</name>
    <dbReference type="NCBI Taxonomy" id="44316"/>
    <lineage>
        <taxon>Eukaryota</taxon>
        <taxon>Metazoa</taxon>
        <taxon>Chordata</taxon>
        <taxon>Craniata</taxon>
        <taxon>Vertebrata</taxon>
        <taxon>Euteleostomi</taxon>
        <taxon>Archelosauria</taxon>
        <taxon>Archosauria</taxon>
        <taxon>Dinosauria</taxon>
        <taxon>Saurischia</taxon>
        <taxon>Theropoda</taxon>
        <taxon>Coelurosauria</taxon>
        <taxon>Aves</taxon>
        <taxon>Neognathae</taxon>
        <taxon>Neoaves</taxon>
        <taxon>Telluraves</taxon>
        <taxon>Australaves</taxon>
        <taxon>Passeriformes</taxon>
        <taxon>Passeroidea</taxon>
        <taxon>Passeridae</taxon>
        <taxon>Chloebia</taxon>
    </lineage>
</organism>
<accession>A0A3L8Q628</accession>
<comment type="caution">
    <text evidence="2">The sequence shown here is derived from an EMBL/GenBank/DDBJ whole genome shotgun (WGS) entry which is preliminary data.</text>
</comment>
<gene>
    <name evidence="2" type="ORF">DV515_00019059</name>
</gene>
<dbReference type="Proteomes" id="UP000276834">
    <property type="component" value="Unassembled WGS sequence"/>
</dbReference>
<proteinExistence type="predicted"/>
<name>A0A3L8Q628_CHLGU</name>